<protein>
    <submittedName>
        <fullName evidence="1">Uncharacterized protein</fullName>
    </submittedName>
</protein>
<dbReference type="Proteomes" id="UP000479710">
    <property type="component" value="Unassembled WGS sequence"/>
</dbReference>
<proteinExistence type="predicted"/>
<gene>
    <name evidence="1" type="ORF">E2562_011238</name>
</gene>
<evidence type="ECO:0000313" key="1">
    <source>
        <dbReference type="EMBL" id="KAF0911621.1"/>
    </source>
</evidence>
<name>A0A6G1DGU2_9ORYZ</name>
<organism evidence="1 2">
    <name type="scientific">Oryza meyeriana var. granulata</name>
    <dbReference type="NCBI Taxonomy" id="110450"/>
    <lineage>
        <taxon>Eukaryota</taxon>
        <taxon>Viridiplantae</taxon>
        <taxon>Streptophyta</taxon>
        <taxon>Embryophyta</taxon>
        <taxon>Tracheophyta</taxon>
        <taxon>Spermatophyta</taxon>
        <taxon>Magnoliopsida</taxon>
        <taxon>Liliopsida</taxon>
        <taxon>Poales</taxon>
        <taxon>Poaceae</taxon>
        <taxon>BOP clade</taxon>
        <taxon>Oryzoideae</taxon>
        <taxon>Oryzeae</taxon>
        <taxon>Oryzinae</taxon>
        <taxon>Oryza</taxon>
        <taxon>Oryza meyeriana</taxon>
    </lineage>
</organism>
<dbReference type="AlphaFoldDB" id="A0A6G1DGU2"/>
<keyword evidence="2" id="KW-1185">Reference proteome</keyword>
<accession>A0A6G1DGU2</accession>
<comment type="caution">
    <text evidence="1">The sequence shown here is derived from an EMBL/GenBank/DDBJ whole genome shotgun (WGS) entry which is preliminary data.</text>
</comment>
<evidence type="ECO:0000313" key="2">
    <source>
        <dbReference type="Proteomes" id="UP000479710"/>
    </source>
</evidence>
<dbReference type="EMBL" id="SPHZ02000006">
    <property type="protein sequence ID" value="KAF0911621.1"/>
    <property type="molecule type" value="Genomic_DNA"/>
</dbReference>
<reference evidence="1 2" key="1">
    <citation type="submission" date="2019-11" db="EMBL/GenBank/DDBJ databases">
        <title>Whole genome sequence of Oryza granulata.</title>
        <authorList>
            <person name="Li W."/>
        </authorList>
    </citation>
    <scope>NUCLEOTIDE SEQUENCE [LARGE SCALE GENOMIC DNA]</scope>
    <source>
        <strain evidence="2">cv. Menghai</strain>
        <tissue evidence="1">Leaf</tissue>
    </source>
</reference>
<sequence length="94" mass="9596">MNLSATFRSAKIPRALPPKSGEASAAAASVSCSSGRLSAEGCEGEGGVGVVRLPHRLLPDRPHLRPAEGLGGRCDRLGPRPGGCPASYYLDTPG</sequence>